<dbReference type="Proteomes" id="UP000663864">
    <property type="component" value="Unassembled WGS sequence"/>
</dbReference>
<evidence type="ECO:0000313" key="9">
    <source>
        <dbReference type="Proteomes" id="UP000663864"/>
    </source>
</evidence>
<gene>
    <name evidence="8" type="ORF">ZHD862_LOCUS26481</name>
</gene>
<protein>
    <submittedName>
        <fullName evidence="8">Uncharacterized protein</fullName>
    </submittedName>
</protein>
<dbReference type="Pfam" id="PF10034">
    <property type="entry name" value="Dpy19"/>
    <property type="match status" value="1"/>
</dbReference>
<sequence>MIEWINLNIQNESIFAGTMANLKLSTGRRIIVHSHYEHRKIRRRIKLIYRMFSRNSLLNYYVYESHWCTIINHPKGCSFPEMYGY</sequence>
<dbReference type="GO" id="GO:0000030">
    <property type="term" value="F:mannosyltransferase activity"/>
    <property type="evidence" value="ECO:0007669"/>
    <property type="project" value="TreeGrafter"/>
</dbReference>
<evidence type="ECO:0000256" key="1">
    <source>
        <dbReference type="ARBA" id="ARBA00004141"/>
    </source>
</evidence>
<keyword evidence="4" id="KW-0808">Transferase</keyword>
<evidence type="ECO:0000256" key="6">
    <source>
        <dbReference type="ARBA" id="ARBA00022989"/>
    </source>
</evidence>
<proteinExistence type="inferred from homology"/>
<keyword evidence="6" id="KW-1133">Transmembrane helix</keyword>
<name>A0A815BGQ5_9BILA</name>
<comment type="caution">
    <text evidence="8">The sequence shown here is derived from an EMBL/GenBank/DDBJ whole genome shotgun (WGS) entry which is preliminary data.</text>
</comment>
<evidence type="ECO:0000256" key="4">
    <source>
        <dbReference type="ARBA" id="ARBA00022679"/>
    </source>
</evidence>
<accession>A0A815BGQ5</accession>
<evidence type="ECO:0000256" key="3">
    <source>
        <dbReference type="ARBA" id="ARBA00022676"/>
    </source>
</evidence>
<evidence type="ECO:0000256" key="7">
    <source>
        <dbReference type="ARBA" id="ARBA00023136"/>
    </source>
</evidence>
<dbReference type="AlphaFoldDB" id="A0A815BGQ5"/>
<keyword evidence="5" id="KW-0812">Transmembrane</keyword>
<keyword evidence="3" id="KW-0328">Glycosyltransferase</keyword>
<reference evidence="8" key="1">
    <citation type="submission" date="2021-02" db="EMBL/GenBank/DDBJ databases">
        <authorList>
            <person name="Nowell W R."/>
        </authorList>
    </citation>
    <scope>NUCLEOTIDE SEQUENCE</scope>
</reference>
<evidence type="ECO:0000256" key="5">
    <source>
        <dbReference type="ARBA" id="ARBA00022692"/>
    </source>
</evidence>
<comment type="subcellular location">
    <subcellularLocation>
        <location evidence="1">Membrane</location>
        <topology evidence="1">Multi-pass membrane protein</topology>
    </subcellularLocation>
</comment>
<keyword evidence="7" id="KW-0472">Membrane</keyword>
<evidence type="ECO:0000313" key="8">
    <source>
        <dbReference type="EMBL" id="CAF1272367.1"/>
    </source>
</evidence>
<dbReference type="PANTHER" id="PTHR31488">
    <property type="entry name" value="DPY-19-LIKE 1, LIKE (H. SAPIENS)"/>
    <property type="match status" value="1"/>
</dbReference>
<evidence type="ECO:0000256" key="2">
    <source>
        <dbReference type="ARBA" id="ARBA00008744"/>
    </source>
</evidence>
<dbReference type="PANTHER" id="PTHR31488:SF1">
    <property type="entry name" value="C-MANNOSYLTRANSFERASE DPY19L1"/>
    <property type="match status" value="1"/>
</dbReference>
<dbReference type="GO" id="GO:0005637">
    <property type="term" value="C:nuclear inner membrane"/>
    <property type="evidence" value="ECO:0007669"/>
    <property type="project" value="TreeGrafter"/>
</dbReference>
<dbReference type="EMBL" id="CAJNOT010001992">
    <property type="protein sequence ID" value="CAF1272367.1"/>
    <property type="molecule type" value="Genomic_DNA"/>
</dbReference>
<organism evidence="8 9">
    <name type="scientific">Rotaria sordida</name>
    <dbReference type="NCBI Taxonomy" id="392033"/>
    <lineage>
        <taxon>Eukaryota</taxon>
        <taxon>Metazoa</taxon>
        <taxon>Spiralia</taxon>
        <taxon>Gnathifera</taxon>
        <taxon>Rotifera</taxon>
        <taxon>Eurotatoria</taxon>
        <taxon>Bdelloidea</taxon>
        <taxon>Philodinida</taxon>
        <taxon>Philodinidae</taxon>
        <taxon>Rotaria</taxon>
    </lineage>
</organism>
<dbReference type="InterPro" id="IPR018732">
    <property type="entry name" value="Dpy-19/Dpy-19-like"/>
</dbReference>
<comment type="similarity">
    <text evidence="2">Belongs to the dpy-19 family.</text>
</comment>